<dbReference type="GO" id="GO:0006611">
    <property type="term" value="P:protein export from nucleus"/>
    <property type="evidence" value="ECO:0007669"/>
    <property type="project" value="InterPro"/>
</dbReference>
<organism evidence="3 4">
    <name type="scientific">Venustampulla echinocandica</name>
    <dbReference type="NCBI Taxonomy" id="2656787"/>
    <lineage>
        <taxon>Eukaryota</taxon>
        <taxon>Fungi</taxon>
        <taxon>Dikarya</taxon>
        <taxon>Ascomycota</taxon>
        <taxon>Pezizomycotina</taxon>
        <taxon>Leotiomycetes</taxon>
        <taxon>Helotiales</taxon>
        <taxon>Pleuroascaceae</taxon>
        <taxon>Venustampulla</taxon>
    </lineage>
</organism>
<evidence type="ECO:0000313" key="4">
    <source>
        <dbReference type="Proteomes" id="UP000254866"/>
    </source>
</evidence>
<dbReference type="GO" id="GO:0005634">
    <property type="term" value="C:nucleus"/>
    <property type="evidence" value="ECO:0007669"/>
    <property type="project" value="TreeGrafter"/>
</dbReference>
<reference evidence="3 4" key="1">
    <citation type="journal article" date="2018" name="IMA Fungus">
        <title>IMA Genome-F 9: Draft genome sequence of Annulohypoxylon stygium, Aspergillus mulundensis, Berkeleyomyces basicola (syn. Thielaviopsis basicola), Ceratocystis smalleyi, two Cercospora beticola strains, Coleophoma cylindrospora, Fusarium fracticaudum, Phialophora cf. hyalina, and Morchella septimelata.</title>
        <authorList>
            <person name="Wingfield B.D."/>
            <person name="Bills G.F."/>
            <person name="Dong Y."/>
            <person name="Huang W."/>
            <person name="Nel W.J."/>
            <person name="Swalarsk-Parry B.S."/>
            <person name="Vaghefi N."/>
            <person name="Wilken P.M."/>
            <person name="An Z."/>
            <person name="de Beer Z.W."/>
            <person name="De Vos L."/>
            <person name="Chen L."/>
            <person name="Duong T.A."/>
            <person name="Gao Y."/>
            <person name="Hammerbacher A."/>
            <person name="Kikkert J.R."/>
            <person name="Li Y."/>
            <person name="Li H."/>
            <person name="Li K."/>
            <person name="Li Q."/>
            <person name="Liu X."/>
            <person name="Ma X."/>
            <person name="Naidoo K."/>
            <person name="Pethybridge S.J."/>
            <person name="Sun J."/>
            <person name="Steenkamp E.T."/>
            <person name="van der Nest M.A."/>
            <person name="van Wyk S."/>
            <person name="Wingfield M.J."/>
            <person name="Xiong C."/>
            <person name="Yue Q."/>
            <person name="Zhang X."/>
        </authorList>
    </citation>
    <scope>NUCLEOTIDE SEQUENCE [LARGE SCALE GENOMIC DNA]</scope>
    <source>
        <strain evidence="3 4">BP 5553</strain>
    </source>
</reference>
<dbReference type="Proteomes" id="UP000254866">
    <property type="component" value="Unassembled WGS sequence"/>
</dbReference>
<dbReference type="RefSeq" id="XP_031865729.1">
    <property type="nucleotide sequence ID" value="XM_032017822.1"/>
</dbReference>
<feature type="compositionally biased region" description="Basic and acidic residues" evidence="1">
    <location>
        <begin position="1221"/>
        <end position="1244"/>
    </location>
</feature>
<dbReference type="GO" id="GO:0003723">
    <property type="term" value="F:RNA binding"/>
    <property type="evidence" value="ECO:0007669"/>
    <property type="project" value="TreeGrafter"/>
</dbReference>
<dbReference type="InterPro" id="IPR045065">
    <property type="entry name" value="XPO1/5"/>
</dbReference>
<dbReference type="GO" id="GO:0005737">
    <property type="term" value="C:cytoplasm"/>
    <property type="evidence" value="ECO:0007669"/>
    <property type="project" value="TreeGrafter"/>
</dbReference>
<dbReference type="Pfam" id="PF19273">
    <property type="entry name" value="Exportin-5"/>
    <property type="match status" value="1"/>
</dbReference>
<dbReference type="InterPro" id="IPR045478">
    <property type="entry name" value="Exportin-5_C"/>
</dbReference>
<proteinExistence type="predicted"/>
<name>A0A370TC20_9HELO</name>
<comment type="caution">
    <text evidence="3">The sequence shown here is derived from an EMBL/GenBank/DDBJ whole genome shotgun (WGS) entry which is preliminary data.</text>
</comment>
<dbReference type="PANTHER" id="PTHR11223:SF3">
    <property type="entry name" value="EXPORTIN-5"/>
    <property type="match status" value="1"/>
</dbReference>
<dbReference type="STRING" id="2656787.A0A370TC20"/>
<gene>
    <name evidence="3" type="ORF">BP5553_09199</name>
</gene>
<sequence length="1258" mass="141751">MHGSMNGDSAVGANSVTALLAERANGSSTNMLSQIHEALEVVHGPYSSNESRRQASSFLEELKVNDEAPYHGFTLASDSGQQAVVRHYALSLLEYAIRHKWAEYSDEQAAALRQWVLDLSRNISAEDPLYLRNKTAQLWVEIAKRSWAAAWLDMDELLVQLWNLPGSVVHKEFVLFVLETLSDEVFNGDDTVAILREGALSKACVEIFTPAIVLAEQFPNRQVGTSVRYGEEGWLVRLGELLNQCLETDLHNNSQYQSCAVKALAVYKSVMPWAVPRAIASASCVQHMCKSLAASSVAVQLASVEALHALYCRSQFRDEEFVSLVCPMYTSQMVDLLRKLYEWSVVDPHNIDDEKYLFAKKFSEMMSNLGTFIEQKISAIPEDCDLPNLLNLFLGISQSPSFVVSIPILVTWTRLLRSNTIADSPTITTLIAPLLELCRSRLIRYESIPEDSDDPCMVFLLEDIDTIPERHAFLGNYRRYCIQIIELIVRQKQSEAIYHILGQIDQSIQHLYDGQPPFSADKYSKSSMALLRLDAHFAVVEAALKGYMKWRAVHGSKLQEDDQERVNIETNLEAWCDRLLELNFEDPLIRKRIMQLAVAFSTTALDKKVGFMLKVLEHILMSQLAERPEHPVYTEAVKELQADSMHELQRLAIKMPDQLLDVYEQLEAKINEIIASGTLDNKRQVSYQTFLFTIIHRATTIDPGLRLQKLQSFINPVQQLWQNPAIDHSLSSFDGFCDMLGLTDVRHYLVSRRVLEIQDWAHYQLDAEGQALQSQLEERLKTLPLRTTKSFLACSTDKIERDTPAYKVSCALWRDALPVILPNLLKFLSNAHAFHNPDNWSGLPPEMRSLVSRILTDRFWQAGISEGTKEEFYARVSGTKSTMEGFASSIRGSVRTIREACYSILWCMSRLDVDFYGFSELPGPLAHALFSDAHCLSTHQIIALLNVVRLMVDDCPVEVRSHFVPPILATCFAQMDTKISSQWERLAQKQVSQTGADNLTEEMKEESILRQLTYTAVMMIGGFLDPARTNRQAGSPDGKEASTYGAEGNPASAYPSIRKFCLTSSTILEPLLLFLSHAIRMRDSRSCNVVLRVFRSIVPDFAASPQDSALSSSIREFISTDVLKACISSLNEPYFVDQQKELAQLIASILTSYSPSTETPREILISLPGIQKSSVDKCIDYLTRPSMQQRQQRALVLDLLRDLKGVSISEQGRITKSASTVRKERSKMQQEFMKEQPKAGDRRPSPSLDGVAGMFAEQ</sequence>
<evidence type="ECO:0000259" key="2">
    <source>
        <dbReference type="Pfam" id="PF19273"/>
    </source>
</evidence>
<dbReference type="Gene3D" id="1.25.10.10">
    <property type="entry name" value="Leucine-rich Repeat Variant"/>
    <property type="match status" value="1"/>
</dbReference>
<feature type="region of interest" description="Disordered" evidence="1">
    <location>
        <begin position="1214"/>
        <end position="1258"/>
    </location>
</feature>
<dbReference type="InterPro" id="IPR011989">
    <property type="entry name" value="ARM-like"/>
</dbReference>
<evidence type="ECO:0000256" key="1">
    <source>
        <dbReference type="SAM" id="MobiDB-lite"/>
    </source>
</evidence>
<dbReference type="SUPFAM" id="SSF48371">
    <property type="entry name" value="ARM repeat"/>
    <property type="match status" value="1"/>
</dbReference>
<dbReference type="GO" id="GO:0005049">
    <property type="term" value="F:nuclear export signal receptor activity"/>
    <property type="evidence" value="ECO:0007669"/>
    <property type="project" value="InterPro"/>
</dbReference>
<feature type="domain" description="Exportin-5 C-terminal" evidence="2">
    <location>
        <begin position="354"/>
        <end position="1209"/>
    </location>
</feature>
<keyword evidence="4" id="KW-1185">Reference proteome</keyword>
<dbReference type="GeneID" id="43602048"/>
<dbReference type="OrthoDB" id="2215036at2759"/>
<dbReference type="EMBL" id="NPIC01000011">
    <property type="protein sequence ID" value="RDL31797.1"/>
    <property type="molecule type" value="Genomic_DNA"/>
</dbReference>
<protein>
    <submittedName>
        <fullName evidence="3">ARM repeat-containing protein</fullName>
    </submittedName>
</protein>
<dbReference type="GO" id="GO:0042565">
    <property type="term" value="C:RNA nuclear export complex"/>
    <property type="evidence" value="ECO:0007669"/>
    <property type="project" value="TreeGrafter"/>
</dbReference>
<accession>A0A370TC20</accession>
<evidence type="ECO:0000313" key="3">
    <source>
        <dbReference type="EMBL" id="RDL31797.1"/>
    </source>
</evidence>
<dbReference type="GO" id="GO:0006405">
    <property type="term" value="P:RNA export from nucleus"/>
    <property type="evidence" value="ECO:0007669"/>
    <property type="project" value="TreeGrafter"/>
</dbReference>
<dbReference type="InterPro" id="IPR016024">
    <property type="entry name" value="ARM-type_fold"/>
</dbReference>
<dbReference type="AlphaFoldDB" id="A0A370TC20"/>
<dbReference type="PANTHER" id="PTHR11223">
    <property type="entry name" value="EXPORTIN 1/5"/>
    <property type="match status" value="1"/>
</dbReference>